<dbReference type="GO" id="GO:0009007">
    <property type="term" value="F:site-specific DNA-methyltransferase (adenine-specific) activity"/>
    <property type="evidence" value="ECO:0007669"/>
    <property type="project" value="UniProtKB-EC"/>
</dbReference>
<dbReference type="GO" id="GO:0003676">
    <property type="term" value="F:nucleic acid binding"/>
    <property type="evidence" value="ECO:0007669"/>
    <property type="project" value="InterPro"/>
</dbReference>
<accession>A0A953I897</accession>
<dbReference type="InterPro" id="IPR002052">
    <property type="entry name" value="DNA_methylase_N6_adenine_CS"/>
</dbReference>
<keyword evidence="2 7" id="KW-0489">Methyltransferase</keyword>
<dbReference type="Gene3D" id="3.40.50.150">
    <property type="entry name" value="Vaccinia Virus protein VP39"/>
    <property type="match status" value="1"/>
</dbReference>
<evidence type="ECO:0000259" key="6">
    <source>
        <dbReference type="Pfam" id="PF07669"/>
    </source>
</evidence>
<dbReference type="PRINTS" id="PR00507">
    <property type="entry name" value="N12N6MTFRASE"/>
</dbReference>
<evidence type="ECO:0000313" key="7">
    <source>
        <dbReference type="EMBL" id="MBY6275819.1"/>
    </source>
</evidence>
<evidence type="ECO:0000256" key="4">
    <source>
        <dbReference type="ARBA" id="ARBA00022691"/>
    </source>
</evidence>
<name>A0A953I897_SYMTR</name>
<dbReference type="PROSITE" id="PS00092">
    <property type="entry name" value="N6_MTASE"/>
    <property type="match status" value="1"/>
</dbReference>
<proteinExistence type="predicted"/>
<dbReference type="PANTHER" id="PTHR33841:SF1">
    <property type="entry name" value="DNA METHYLTRANSFERASE A"/>
    <property type="match status" value="1"/>
</dbReference>
<reference evidence="7" key="1">
    <citation type="submission" date="2017-11" db="EMBL/GenBank/DDBJ databases">
        <title>Three new genomes from thermophilic consortium.</title>
        <authorList>
            <person name="Quaggio R."/>
            <person name="Amgarten D."/>
            <person name="Setubal J.C."/>
        </authorList>
    </citation>
    <scope>NUCLEOTIDE SEQUENCE</scope>
    <source>
        <strain evidence="7">ZCTH01-B2</strain>
    </source>
</reference>
<keyword evidence="3" id="KW-0808">Transferase</keyword>
<dbReference type="GO" id="GO:0032259">
    <property type="term" value="P:methylation"/>
    <property type="evidence" value="ECO:0007669"/>
    <property type="project" value="UniProtKB-KW"/>
</dbReference>
<dbReference type="EC" id="2.1.1.72" evidence="1"/>
<feature type="domain" description="Type II methyltransferase M.TaqI-like" evidence="6">
    <location>
        <begin position="337"/>
        <end position="599"/>
    </location>
</feature>
<organism evidence="7 8">
    <name type="scientific">Symbiobacterium thermophilum</name>
    <dbReference type="NCBI Taxonomy" id="2734"/>
    <lineage>
        <taxon>Bacteria</taxon>
        <taxon>Bacillati</taxon>
        <taxon>Bacillota</taxon>
        <taxon>Clostridia</taxon>
        <taxon>Eubacteriales</taxon>
        <taxon>Symbiobacteriaceae</taxon>
        <taxon>Symbiobacterium</taxon>
    </lineage>
</organism>
<gene>
    <name evidence="7" type="ORF">CWE10_06280</name>
</gene>
<comment type="caution">
    <text evidence="7">The sequence shown here is derived from an EMBL/GenBank/DDBJ whole genome shotgun (WGS) entry which is preliminary data.</text>
</comment>
<evidence type="ECO:0000256" key="1">
    <source>
        <dbReference type="ARBA" id="ARBA00011900"/>
    </source>
</evidence>
<comment type="catalytic activity">
    <reaction evidence="5">
        <text>a 2'-deoxyadenosine in DNA + S-adenosyl-L-methionine = an N(6)-methyl-2'-deoxyadenosine in DNA + S-adenosyl-L-homocysteine + H(+)</text>
        <dbReference type="Rhea" id="RHEA:15197"/>
        <dbReference type="Rhea" id="RHEA-COMP:12418"/>
        <dbReference type="Rhea" id="RHEA-COMP:12419"/>
        <dbReference type="ChEBI" id="CHEBI:15378"/>
        <dbReference type="ChEBI" id="CHEBI:57856"/>
        <dbReference type="ChEBI" id="CHEBI:59789"/>
        <dbReference type="ChEBI" id="CHEBI:90615"/>
        <dbReference type="ChEBI" id="CHEBI:90616"/>
        <dbReference type="EC" id="2.1.1.72"/>
    </reaction>
</comment>
<protein>
    <recommendedName>
        <fullName evidence="1">site-specific DNA-methyltransferase (adenine-specific)</fullName>
        <ecNumber evidence="1">2.1.1.72</ecNumber>
    </recommendedName>
</protein>
<evidence type="ECO:0000256" key="3">
    <source>
        <dbReference type="ARBA" id="ARBA00022679"/>
    </source>
</evidence>
<evidence type="ECO:0000256" key="2">
    <source>
        <dbReference type="ARBA" id="ARBA00022603"/>
    </source>
</evidence>
<dbReference type="Pfam" id="PF07669">
    <property type="entry name" value="Eco57I"/>
    <property type="match status" value="1"/>
</dbReference>
<dbReference type="InterPro" id="IPR029063">
    <property type="entry name" value="SAM-dependent_MTases_sf"/>
</dbReference>
<evidence type="ECO:0000313" key="8">
    <source>
        <dbReference type="Proteomes" id="UP000732377"/>
    </source>
</evidence>
<sequence length="620" mass="71245">MDQQMRKEILRMVAEARRLLEEDIFRQLEGDYGISRQGQIDPPERVATLRTNPVRARERQEIEAAIRHLLPTPGGSKVGAEPSRTEWAEAIERFGREVAFTYLNRLAALKMMETRKLIPESVSRGPDSTGFKLFQQVNPEFNRACPDSGYRRYLELLFDEAATGIRVLFDRSLPHSVLFPSASTLQQVLELVNQETLAPVWSEEETLGWIYQYFTPKELREQVRKESRGPRNRYELAIRNQFYTPAYVVRFLTDNTLGRLWYEMNPDTRLKELCTYLVIRPGETIPQREKKDPREIRVLDPACGSGHFLLYAFDLLAAIYEEQGYDRAEIPGLILAHNLYGIDIDLRATQIATLALYLRAQRYYPGARITQINVVCAEPMPGHQELFAEFLTTLHSPTLERIARVMWREMELAGEVGSLLKAEKSLRDVIAEERRRWAHRPKVQANIFGTHVEVQQQLDFSDVTDEAFWAHAEQELLAHLTRYAAQAVDGRAASRRLFAHDGEQGIRFLEVLRQRYDVVLMNPPFGDAPKIAKGYLEKYYPLTKHDLYTAFVERGLELLRPGGRLGAITSRTGFFLGSSQRWREEFLLRKARLYLIADLGAGVLDTAMVETAAYCLEAMG</sequence>
<dbReference type="PANTHER" id="PTHR33841">
    <property type="entry name" value="DNA METHYLTRANSFERASE YEEA-RELATED"/>
    <property type="match status" value="1"/>
</dbReference>
<dbReference type="AlphaFoldDB" id="A0A953I897"/>
<keyword evidence="4" id="KW-0949">S-adenosyl-L-methionine</keyword>
<dbReference type="InterPro" id="IPR011639">
    <property type="entry name" value="MethylTrfase_TaqI-like_dom"/>
</dbReference>
<dbReference type="Proteomes" id="UP000732377">
    <property type="component" value="Unassembled WGS sequence"/>
</dbReference>
<dbReference type="SUPFAM" id="SSF53335">
    <property type="entry name" value="S-adenosyl-L-methionine-dependent methyltransferases"/>
    <property type="match status" value="1"/>
</dbReference>
<dbReference type="EMBL" id="PIUK01000042">
    <property type="protein sequence ID" value="MBY6275819.1"/>
    <property type="molecule type" value="Genomic_DNA"/>
</dbReference>
<dbReference type="InterPro" id="IPR050953">
    <property type="entry name" value="N4_N6_ade-DNA_methylase"/>
</dbReference>
<dbReference type="RefSeq" id="WP_273378699.1">
    <property type="nucleotide sequence ID" value="NZ_PIUK01000042.1"/>
</dbReference>
<dbReference type="GO" id="GO:0006304">
    <property type="term" value="P:DNA modification"/>
    <property type="evidence" value="ECO:0007669"/>
    <property type="project" value="InterPro"/>
</dbReference>
<evidence type="ECO:0000256" key="5">
    <source>
        <dbReference type="ARBA" id="ARBA00047942"/>
    </source>
</evidence>